<name>A0AA39FAA5_9HYME</name>
<evidence type="ECO:0000256" key="2">
    <source>
        <dbReference type="SAM" id="MobiDB-lite"/>
    </source>
</evidence>
<keyword evidence="4" id="KW-1185">Reference proteome</keyword>
<evidence type="ECO:0000313" key="3">
    <source>
        <dbReference type="EMBL" id="KAK0165739.1"/>
    </source>
</evidence>
<dbReference type="EMBL" id="JAQQBS010001422">
    <property type="protein sequence ID" value="KAK0165739.1"/>
    <property type="molecule type" value="Genomic_DNA"/>
</dbReference>
<keyword evidence="1" id="KW-0175">Coiled coil</keyword>
<comment type="caution">
    <text evidence="3">The sequence shown here is derived from an EMBL/GenBank/DDBJ whole genome shotgun (WGS) entry which is preliminary data.</text>
</comment>
<dbReference type="Proteomes" id="UP001168990">
    <property type="component" value="Unassembled WGS sequence"/>
</dbReference>
<feature type="compositionally biased region" description="Polar residues" evidence="2">
    <location>
        <begin position="147"/>
        <end position="157"/>
    </location>
</feature>
<proteinExistence type="predicted"/>
<reference evidence="3" key="2">
    <citation type="submission" date="2023-03" db="EMBL/GenBank/DDBJ databases">
        <authorList>
            <person name="Inwood S.N."/>
            <person name="Skelly J.G."/>
            <person name="Guhlin J."/>
            <person name="Harrop T.W.R."/>
            <person name="Goldson S.G."/>
            <person name="Dearden P.K."/>
        </authorList>
    </citation>
    <scope>NUCLEOTIDE SEQUENCE</scope>
    <source>
        <strain evidence="3">Irish</strain>
        <tissue evidence="3">Whole body</tissue>
    </source>
</reference>
<feature type="coiled-coil region" evidence="1">
    <location>
        <begin position="51"/>
        <end position="85"/>
    </location>
</feature>
<organism evidence="3 4">
    <name type="scientific">Microctonus aethiopoides</name>
    <dbReference type="NCBI Taxonomy" id="144406"/>
    <lineage>
        <taxon>Eukaryota</taxon>
        <taxon>Metazoa</taxon>
        <taxon>Ecdysozoa</taxon>
        <taxon>Arthropoda</taxon>
        <taxon>Hexapoda</taxon>
        <taxon>Insecta</taxon>
        <taxon>Pterygota</taxon>
        <taxon>Neoptera</taxon>
        <taxon>Endopterygota</taxon>
        <taxon>Hymenoptera</taxon>
        <taxon>Apocrita</taxon>
        <taxon>Ichneumonoidea</taxon>
        <taxon>Braconidae</taxon>
        <taxon>Euphorinae</taxon>
        <taxon>Microctonus</taxon>
    </lineage>
</organism>
<accession>A0AA39FAA5</accession>
<feature type="compositionally biased region" description="Polar residues" evidence="2">
    <location>
        <begin position="103"/>
        <end position="120"/>
    </location>
</feature>
<reference evidence="3" key="1">
    <citation type="journal article" date="2023" name="bioRxiv">
        <title>Scaffold-level genome assemblies of two parasitoid biocontrol wasps reveal the parthenogenesis mechanism and an associated novel virus.</title>
        <authorList>
            <person name="Inwood S."/>
            <person name="Skelly J."/>
            <person name="Guhlin J."/>
            <person name="Harrop T."/>
            <person name="Goldson S."/>
            <person name="Dearden P."/>
        </authorList>
    </citation>
    <scope>NUCLEOTIDE SEQUENCE</scope>
    <source>
        <strain evidence="3">Irish</strain>
        <tissue evidence="3">Whole body</tissue>
    </source>
</reference>
<sequence length="213" mass="25033">MSHWPPSFLSPFRFQRFRDLRIKMLINEIINEKAIMTGSNDIKNESQETNKDFVMKEISLLKERMKLIENRCQTLEAYVKQLREHHLPRELPVRMMVQPNSLAPVNASLPSTSRQQQNLQRPHERLPLSIVAPEPSSRSPPPKYSEQLLQSTASHEAQSPVLRPSRKNRRGRWDHGDWNKEIHIHTSRNGNLHIFHQRGGRGRNNGNVYNFYY</sequence>
<evidence type="ECO:0000256" key="1">
    <source>
        <dbReference type="SAM" id="Coils"/>
    </source>
</evidence>
<evidence type="ECO:0000313" key="4">
    <source>
        <dbReference type="Proteomes" id="UP001168990"/>
    </source>
</evidence>
<protein>
    <submittedName>
        <fullName evidence="3">Uncharacterized protein</fullName>
    </submittedName>
</protein>
<gene>
    <name evidence="3" type="ORF">PV328_004235</name>
</gene>
<dbReference type="AlphaFoldDB" id="A0AA39FAA5"/>
<feature type="region of interest" description="Disordered" evidence="2">
    <location>
        <begin position="103"/>
        <end position="174"/>
    </location>
</feature>